<dbReference type="EMBL" id="CP063233">
    <property type="protein sequence ID" value="QOU06929.1"/>
    <property type="molecule type" value="Genomic_DNA"/>
</dbReference>
<dbReference type="RefSeq" id="WP_069075492.1">
    <property type="nucleotide sequence ID" value="NZ_CP015637.1"/>
</dbReference>
<protein>
    <submittedName>
        <fullName evidence="1">Uncharacterized protein</fullName>
    </submittedName>
</protein>
<dbReference type="AlphaFoldDB" id="A0A1B3D5Y4"/>
<name>A0A1B3D5Y4_PSEFL</name>
<dbReference type="OrthoDB" id="7067737at2"/>
<reference evidence="1 2" key="1">
    <citation type="submission" date="2020-10" db="EMBL/GenBank/DDBJ databases">
        <title>Complete genome sequence of a novel Pseudomonas fluorescens strain isolated from the flower of kumarahou (Pomaderris kumeraho).</title>
        <authorList>
            <person name="Summers M.C."/>
            <person name="Nowak V."/>
            <person name="Fairhurst M.J."/>
            <person name="Owen J.G."/>
            <person name="Gerth M.L."/>
            <person name="Patrick W.M."/>
        </authorList>
    </citation>
    <scope>NUCLEOTIDE SEQUENCE [LARGE SCALE GENOMIC DNA]</scope>
    <source>
        <strain evidence="1 2">KF1</strain>
    </source>
</reference>
<sequence>MPHDYPSESLKIQARLYQLGLMPNNLMMIGAFIVAYGLFETTLERALWTLSDSSVAGVRPFTEKMKSEDQFKRLGQGSSKLSDKCNAVLQVAALTAEDLNEYRNSLVHGYLLAIEGGGTPSFMKNPAWHQELRNKPVGDAYIDEPFQDLVLVSTWTLFRLVRLVEKSSAEPETQEAIERLDVDVRRARSYANEARHIRYLINHEKY</sequence>
<evidence type="ECO:0000313" key="2">
    <source>
        <dbReference type="Proteomes" id="UP000593833"/>
    </source>
</evidence>
<proteinExistence type="predicted"/>
<gene>
    <name evidence="1" type="ORF">IM720_09450</name>
</gene>
<accession>A0A1B3D5Y4</accession>
<evidence type="ECO:0000313" key="1">
    <source>
        <dbReference type="EMBL" id="QOU06929.1"/>
    </source>
</evidence>
<dbReference type="Proteomes" id="UP000593833">
    <property type="component" value="Chromosome"/>
</dbReference>
<organism evidence="1 2">
    <name type="scientific">Pseudomonas fluorescens</name>
    <dbReference type="NCBI Taxonomy" id="294"/>
    <lineage>
        <taxon>Bacteria</taxon>
        <taxon>Pseudomonadati</taxon>
        <taxon>Pseudomonadota</taxon>
        <taxon>Gammaproteobacteria</taxon>
        <taxon>Pseudomonadales</taxon>
        <taxon>Pseudomonadaceae</taxon>
        <taxon>Pseudomonas</taxon>
    </lineage>
</organism>